<dbReference type="InterPro" id="IPR037402">
    <property type="entry name" value="YidZ_PBP2"/>
</dbReference>
<evidence type="ECO:0000256" key="1">
    <source>
        <dbReference type="ARBA" id="ARBA00009437"/>
    </source>
</evidence>
<dbReference type="PANTHER" id="PTHR30118:SF15">
    <property type="entry name" value="TRANSCRIPTIONAL REGULATORY PROTEIN"/>
    <property type="match status" value="1"/>
</dbReference>
<dbReference type="InterPro" id="IPR036390">
    <property type="entry name" value="WH_DNA-bd_sf"/>
</dbReference>
<keyword evidence="2" id="KW-0805">Transcription regulation</keyword>
<sequence>MSEPAELGALNLNLLPILAALLEERSVSKAARRAGVSQSAMSHSLAKLRELLGDPLLVPAGRVMTTTPHGARLAAKLPALLRDLRDVVTPPAAFDPRTAERTFTIATFDYFEITTLRRMLVHLAREAPRVKLVIERFGAETPARLRAGEIDLALGSASSSFPSAGVSRCTVHHEPFDVIARREHPRIGRTLSLARFVELDHLLISLEGRAEGVVDRALREHGLRRNVALRVPHFSSAPLLVASTDLVCTVARSIAEHAREAFDVRVVRPPIELPPVEIVAYWPRLHDDDGASVWLRSLFTERALLQTKKPG</sequence>
<dbReference type="EMBL" id="CP011125">
    <property type="protein sequence ID" value="AKF10034.1"/>
    <property type="molecule type" value="Genomic_DNA"/>
</dbReference>
<dbReference type="KEGG" id="samy:DB32_007183"/>
<dbReference type="Pfam" id="PF00126">
    <property type="entry name" value="HTH_1"/>
    <property type="match status" value="1"/>
</dbReference>
<dbReference type="InterPro" id="IPR005119">
    <property type="entry name" value="LysR_subst-bd"/>
</dbReference>
<name>A0A0F6SH91_9BACT</name>
<comment type="similarity">
    <text evidence="1">Belongs to the LysR transcriptional regulatory family.</text>
</comment>
<dbReference type="PANTHER" id="PTHR30118">
    <property type="entry name" value="HTH-TYPE TRANSCRIPTIONAL REGULATOR LEUO-RELATED"/>
    <property type="match status" value="1"/>
</dbReference>
<evidence type="ECO:0000313" key="7">
    <source>
        <dbReference type="Proteomes" id="UP000034883"/>
    </source>
</evidence>
<evidence type="ECO:0000256" key="2">
    <source>
        <dbReference type="ARBA" id="ARBA00023015"/>
    </source>
</evidence>
<evidence type="ECO:0000256" key="3">
    <source>
        <dbReference type="ARBA" id="ARBA00023125"/>
    </source>
</evidence>
<dbReference type="OrthoDB" id="109788at2"/>
<evidence type="ECO:0000259" key="5">
    <source>
        <dbReference type="PROSITE" id="PS50931"/>
    </source>
</evidence>
<dbReference type="GO" id="GO:0003700">
    <property type="term" value="F:DNA-binding transcription factor activity"/>
    <property type="evidence" value="ECO:0007669"/>
    <property type="project" value="InterPro"/>
</dbReference>
<protein>
    <submittedName>
        <fullName evidence="6">Transcriptional regulator</fullName>
    </submittedName>
</protein>
<keyword evidence="4" id="KW-0804">Transcription</keyword>
<dbReference type="SUPFAM" id="SSF53850">
    <property type="entry name" value="Periplasmic binding protein-like II"/>
    <property type="match status" value="1"/>
</dbReference>
<feature type="domain" description="HTH lysR-type" evidence="5">
    <location>
        <begin position="10"/>
        <end position="67"/>
    </location>
</feature>
<dbReference type="AlphaFoldDB" id="A0A0F6SH91"/>
<dbReference type="InterPro" id="IPR000847">
    <property type="entry name" value="LysR_HTH_N"/>
</dbReference>
<dbReference type="Gene3D" id="1.10.10.10">
    <property type="entry name" value="Winged helix-like DNA-binding domain superfamily/Winged helix DNA-binding domain"/>
    <property type="match status" value="1"/>
</dbReference>
<accession>A0A0F6SH91</accession>
<evidence type="ECO:0000256" key="4">
    <source>
        <dbReference type="ARBA" id="ARBA00023163"/>
    </source>
</evidence>
<reference evidence="6 7" key="1">
    <citation type="submission" date="2015-03" db="EMBL/GenBank/DDBJ databases">
        <title>Genome assembly of Sandaracinus amylolyticus DSM 53668.</title>
        <authorList>
            <person name="Sharma G."/>
            <person name="Subramanian S."/>
        </authorList>
    </citation>
    <scope>NUCLEOTIDE SEQUENCE [LARGE SCALE GENOMIC DNA]</scope>
    <source>
        <strain evidence="6 7">DSM 53668</strain>
    </source>
</reference>
<dbReference type="PROSITE" id="PS50931">
    <property type="entry name" value="HTH_LYSR"/>
    <property type="match status" value="1"/>
</dbReference>
<dbReference type="CDD" id="cd08417">
    <property type="entry name" value="PBP2_Nitroaromatics_like"/>
    <property type="match status" value="1"/>
</dbReference>
<dbReference type="STRING" id="927083.DB32_007183"/>
<dbReference type="GO" id="GO:0003677">
    <property type="term" value="F:DNA binding"/>
    <property type="evidence" value="ECO:0007669"/>
    <property type="project" value="UniProtKB-KW"/>
</dbReference>
<organism evidence="6 7">
    <name type="scientific">Sandaracinus amylolyticus</name>
    <dbReference type="NCBI Taxonomy" id="927083"/>
    <lineage>
        <taxon>Bacteria</taxon>
        <taxon>Pseudomonadati</taxon>
        <taxon>Myxococcota</taxon>
        <taxon>Polyangia</taxon>
        <taxon>Polyangiales</taxon>
        <taxon>Sandaracinaceae</taxon>
        <taxon>Sandaracinus</taxon>
    </lineage>
</organism>
<keyword evidence="7" id="KW-1185">Reference proteome</keyword>
<gene>
    <name evidence="6" type="ORF">DB32_007183</name>
</gene>
<dbReference type="Gene3D" id="3.40.190.10">
    <property type="entry name" value="Periplasmic binding protein-like II"/>
    <property type="match status" value="2"/>
</dbReference>
<dbReference type="Pfam" id="PF03466">
    <property type="entry name" value="LysR_substrate"/>
    <property type="match status" value="1"/>
</dbReference>
<keyword evidence="3" id="KW-0238">DNA-binding</keyword>
<dbReference type="InterPro" id="IPR050389">
    <property type="entry name" value="LysR-type_TF"/>
</dbReference>
<evidence type="ECO:0000313" key="6">
    <source>
        <dbReference type="EMBL" id="AKF10034.1"/>
    </source>
</evidence>
<dbReference type="RefSeq" id="WP_053237035.1">
    <property type="nucleotide sequence ID" value="NZ_CP011125.1"/>
</dbReference>
<dbReference type="SUPFAM" id="SSF46785">
    <property type="entry name" value="Winged helix' DNA-binding domain"/>
    <property type="match status" value="1"/>
</dbReference>
<proteinExistence type="inferred from homology"/>
<dbReference type="Proteomes" id="UP000034883">
    <property type="component" value="Chromosome"/>
</dbReference>
<dbReference type="InterPro" id="IPR036388">
    <property type="entry name" value="WH-like_DNA-bd_sf"/>
</dbReference>